<sequence length="491" mass="55896">MAAGGKGKSSRGRGRGRGRGRVRESSTGVQVFQGKNPVLGSSGHRASSHSSNPNSATQSHRSRPSQYPPATVPQTTPPQTTLTPTNSRQPLLSGSQQPPPVHRNLPPTRQRQAPTSQQQPPTCQQKAPSRQHQSLGLQQQPRQTEQQNPNNHEEEDGVEDWEEDGEEDGEEEEEEEEDPNSPEEDNHNVDYQDLLDSLLALPAYPWDRDSLFNRHKGKLSRVIAGIFRRKFDGPYFIWKVTPIHIQERYFKNFAPRSGCKGFSVKQRKVVHNHRGFRDKLWARMWEHWNTKDAIERSENASQCRNSTRGGLGVHKHVAGQKSFLQVHQEMEERLKRPVTFGEVFIATHTRADGSFVDQKSQQVGEAYARSLEERMSEIDRDGPQISDNSSQHSTQRTLSLEEKNEIFLKCTHKDGKGNPYGLGSLVETLNKRKRKECYASSSTSTIVDLQDQLQKKISKHEAQNAKRDEEHRQYQYRMEKLASPLHEGKRS</sequence>
<reference evidence="2" key="2">
    <citation type="submission" date="2000-03" db="EMBL/GenBank/DDBJ databases">
        <authorList>
            <person name="Lin X."/>
            <person name="Kaul S."/>
            <person name="Shea T.P."/>
            <person name="Fujii C.Y."/>
            <person name="Shen M."/>
            <person name="VanAken S.E."/>
            <person name="Barnstead M.E."/>
            <person name="Mason T.M."/>
            <person name="Bowman C.L."/>
            <person name="Ronning C.M."/>
            <person name="Benito M.-I."/>
            <person name="Carrera A.J."/>
            <person name="Creasy T.H."/>
            <person name="Buell C.R."/>
            <person name="Town C.D."/>
            <person name="Nierman W.C."/>
            <person name="Fraser C.M."/>
            <person name="Venter J.C."/>
        </authorList>
    </citation>
    <scope>NUCLEOTIDE SEQUENCE</scope>
</reference>
<reference evidence="2" key="3">
    <citation type="submission" date="2002-02" db="EMBL/GenBank/DDBJ databases">
        <authorList>
            <person name="Town C.D."/>
            <person name="Kaul S."/>
        </authorList>
    </citation>
    <scope>NUCLEOTIDE SEQUENCE</scope>
</reference>
<evidence type="ECO:0000256" key="1">
    <source>
        <dbReference type="SAM" id="MobiDB-lite"/>
    </source>
</evidence>
<organism evidence="2">
    <name type="scientific">Arabidopsis thaliana</name>
    <name type="common">Mouse-ear cress</name>
    <dbReference type="NCBI Taxonomy" id="3702"/>
    <lineage>
        <taxon>Eukaryota</taxon>
        <taxon>Viridiplantae</taxon>
        <taxon>Streptophyta</taxon>
        <taxon>Embryophyta</taxon>
        <taxon>Tracheophyta</taxon>
        <taxon>Spermatophyta</taxon>
        <taxon>Magnoliopsida</taxon>
        <taxon>eudicotyledons</taxon>
        <taxon>Gunneridae</taxon>
        <taxon>Pentapetalae</taxon>
        <taxon>rosids</taxon>
        <taxon>malvids</taxon>
        <taxon>Brassicales</taxon>
        <taxon>Brassicaceae</taxon>
        <taxon>Camelineae</taxon>
        <taxon>Arabidopsis</taxon>
    </lineage>
</organism>
<dbReference type="AlphaFoldDB" id="Q9SKI6"/>
<feature type="compositionally biased region" description="Low complexity" evidence="1">
    <location>
        <begin position="106"/>
        <end position="128"/>
    </location>
</feature>
<proteinExistence type="predicted"/>
<dbReference type="InterPro" id="IPR004252">
    <property type="entry name" value="Probable_transposase_24"/>
</dbReference>
<protein>
    <submittedName>
        <fullName evidence="2">Putative PttA-like transposon protein</fullName>
    </submittedName>
</protein>
<reference key="1">
    <citation type="journal article" date="1999" name="Nature">
        <title>Sequence and analysis of chromosome 2 of the plant Arabidopsis thaliana.</title>
        <authorList>
            <person name="Lin X."/>
            <person name="Kaul S."/>
            <person name="Rounsley S."/>
            <person name="Shea T.P."/>
            <person name="Benito M.I."/>
            <person name="Town C.D."/>
            <person name="Fujii C.Y."/>
            <person name="Mason T."/>
            <person name="Bowman C.L."/>
            <person name="Barnstead M."/>
            <person name="Feldblyum T.V."/>
            <person name="Buell C.R."/>
            <person name="Ketchum K.A."/>
            <person name="Lee J."/>
            <person name="Ronning C.M."/>
            <person name="Koo H.L."/>
            <person name="Moffat K.S."/>
            <person name="Cronin L.A."/>
            <person name="Shen M."/>
            <person name="Pai G."/>
            <person name="Van Aken S."/>
            <person name="Umayam L."/>
            <person name="Tallon L.J."/>
            <person name="Gill J.E."/>
            <person name="Adams M.D."/>
            <person name="Carrera A.J."/>
            <person name="Creasy T.H."/>
            <person name="Goodman H.M."/>
            <person name="Somerville C.R."/>
            <person name="Copenhaver G.P."/>
            <person name="Preuss D."/>
            <person name="Nierman W.C."/>
            <person name="White O."/>
            <person name="Eisen J.A."/>
            <person name="Salzberg S.L."/>
            <person name="Fraser C.M."/>
            <person name="Venter J.C."/>
        </authorList>
    </citation>
    <scope>NUCLEOTIDE SEQUENCE [LARGE SCALE GENOMIC DNA]</scope>
    <source>
        <strain>cv. Columbia</strain>
    </source>
</reference>
<feature type="region of interest" description="Disordered" evidence="1">
    <location>
        <begin position="457"/>
        <end position="491"/>
    </location>
</feature>
<name>Q9SKI6_ARATH</name>
<feature type="compositionally biased region" description="Basic and acidic residues" evidence="1">
    <location>
        <begin position="459"/>
        <end position="491"/>
    </location>
</feature>
<feature type="compositionally biased region" description="Low complexity" evidence="1">
    <location>
        <begin position="40"/>
        <end position="51"/>
    </location>
</feature>
<feature type="compositionally biased region" description="Low complexity" evidence="1">
    <location>
        <begin position="72"/>
        <end position="96"/>
    </location>
</feature>
<feature type="region of interest" description="Disordered" evidence="1">
    <location>
        <begin position="1"/>
        <end position="188"/>
    </location>
</feature>
<feature type="compositionally biased region" description="Low complexity" evidence="1">
    <location>
        <begin position="138"/>
        <end position="150"/>
    </location>
</feature>
<feature type="compositionally biased region" description="Basic residues" evidence="1">
    <location>
        <begin position="8"/>
        <end position="20"/>
    </location>
</feature>
<evidence type="ECO:0000313" key="2">
    <source>
        <dbReference type="EMBL" id="AAD25148.1"/>
    </source>
</evidence>
<dbReference type="ExpressionAtlas" id="Q9SKI6">
    <property type="expression patterns" value="baseline and differential"/>
</dbReference>
<feature type="compositionally biased region" description="Acidic residues" evidence="1">
    <location>
        <begin position="153"/>
        <end position="183"/>
    </location>
</feature>
<dbReference type="TAIR" id="AT2G06425"/>
<gene>
    <name evidence="2" type="ordered locus">At2g06490</name>
</gene>
<accession>Q9SKI6</accession>
<dbReference type="EMBL" id="AC006420">
    <property type="protein sequence ID" value="AAD25148.1"/>
    <property type="molecule type" value="Genomic_DNA"/>
</dbReference>
<dbReference type="Pfam" id="PF03004">
    <property type="entry name" value="Transposase_24"/>
    <property type="match status" value="1"/>
</dbReference>
<dbReference type="PIR" id="H84477">
    <property type="entry name" value="H84477"/>
</dbReference>